<name>A0A0F8ZBP7_9ZZZZ</name>
<dbReference type="EMBL" id="LAZR01061292">
    <property type="protein sequence ID" value="KKK63869.1"/>
    <property type="molecule type" value="Genomic_DNA"/>
</dbReference>
<accession>A0A0F8ZBP7</accession>
<proteinExistence type="predicted"/>
<protein>
    <submittedName>
        <fullName evidence="1">Uncharacterized protein</fullName>
    </submittedName>
</protein>
<dbReference type="AlphaFoldDB" id="A0A0F8ZBP7"/>
<evidence type="ECO:0000313" key="1">
    <source>
        <dbReference type="EMBL" id="KKK63869.1"/>
    </source>
</evidence>
<organism evidence="1">
    <name type="scientific">marine sediment metagenome</name>
    <dbReference type="NCBI Taxonomy" id="412755"/>
    <lineage>
        <taxon>unclassified sequences</taxon>
        <taxon>metagenomes</taxon>
        <taxon>ecological metagenomes</taxon>
    </lineage>
</organism>
<sequence>MRFRKKAGFLECAGCGCLMRRARKTVDMEDRAGFPTGTGGGSVYYTGAQYSTESYCGICIPAYDMRRVTDKVHYYRTEPAYNVEVTEEGKPIKGGE</sequence>
<reference evidence="1" key="1">
    <citation type="journal article" date="2015" name="Nature">
        <title>Complex archaea that bridge the gap between prokaryotes and eukaryotes.</title>
        <authorList>
            <person name="Spang A."/>
            <person name="Saw J.H."/>
            <person name="Jorgensen S.L."/>
            <person name="Zaremba-Niedzwiedzka K."/>
            <person name="Martijn J."/>
            <person name="Lind A.E."/>
            <person name="van Eijk R."/>
            <person name="Schleper C."/>
            <person name="Guy L."/>
            <person name="Ettema T.J."/>
        </authorList>
    </citation>
    <scope>NUCLEOTIDE SEQUENCE</scope>
</reference>
<comment type="caution">
    <text evidence="1">The sequence shown here is derived from an EMBL/GenBank/DDBJ whole genome shotgun (WGS) entry which is preliminary data.</text>
</comment>
<gene>
    <name evidence="1" type="ORF">LCGC14_2989950</name>
</gene>